<dbReference type="InterPro" id="IPR005905">
    <property type="entry name" value="D_ala_D_ala"/>
</dbReference>
<reference evidence="18 19" key="1">
    <citation type="submission" date="2019-01" db="EMBL/GenBank/DDBJ databases">
        <title>Lacunisphaera sp. strain TWA-58.</title>
        <authorList>
            <person name="Chen W.-M."/>
        </authorList>
    </citation>
    <scope>NUCLEOTIDE SEQUENCE [LARGE SCALE GENOMIC DNA]</scope>
    <source>
        <strain evidence="18 19">TWA-58</strain>
    </source>
</reference>
<accession>A0A4Q1CCN2</accession>
<evidence type="ECO:0000256" key="12">
    <source>
        <dbReference type="ARBA" id="ARBA00047614"/>
    </source>
</evidence>
<dbReference type="InterPro" id="IPR000291">
    <property type="entry name" value="D-Ala_lig_Van_CS"/>
</dbReference>
<comment type="subcellular location">
    <subcellularLocation>
        <location evidence="2 13">Cytoplasm</location>
    </subcellularLocation>
</comment>
<comment type="cofactor">
    <cofactor evidence="1">
        <name>Mn(2+)</name>
        <dbReference type="ChEBI" id="CHEBI:29035"/>
    </cofactor>
</comment>
<dbReference type="Gene3D" id="3.30.470.20">
    <property type="entry name" value="ATP-grasp fold, B domain"/>
    <property type="match status" value="1"/>
</dbReference>
<dbReference type="InterPro" id="IPR011095">
    <property type="entry name" value="Dala_Dala_lig_C"/>
</dbReference>
<dbReference type="EMBL" id="SDHX01000001">
    <property type="protein sequence ID" value="RXK56828.1"/>
    <property type="molecule type" value="Genomic_DNA"/>
</dbReference>
<dbReference type="GO" id="GO:0005524">
    <property type="term" value="F:ATP binding"/>
    <property type="evidence" value="ECO:0007669"/>
    <property type="project" value="UniProtKB-UniRule"/>
</dbReference>
<evidence type="ECO:0000313" key="18">
    <source>
        <dbReference type="EMBL" id="RXK56828.1"/>
    </source>
</evidence>
<feature type="active site" evidence="14">
    <location>
        <position position="146"/>
    </location>
</feature>
<dbReference type="PROSITE" id="PS00843">
    <property type="entry name" value="DALA_DALA_LIGASE_1"/>
    <property type="match status" value="1"/>
</dbReference>
<feature type="active site" evidence="14">
    <location>
        <position position="275"/>
    </location>
</feature>
<evidence type="ECO:0000256" key="5">
    <source>
        <dbReference type="ARBA" id="ARBA00022490"/>
    </source>
</evidence>
<feature type="active site" evidence="14">
    <location>
        <position position="17"/>
    </location>
</feature>
<protein>
    <recommendedName>
        <fullName evidence="4 13">D-alanine--D-alanine ligase</fullName>
        <ecNumber evidence="4 13">6.3.2.4</ecNumber>
    </recommendedName>
    <alternativeName>
        <fullName evidence="13">D-Ala-D-Ala ligase</fullName>
    </alternativeName>
    <alternativeName>
        <fullName evidence="13">D-alanylalanine synthetase</fullName>
    </alternativeName>
</protein>
<keyword evidence="5 13" id="KW-0963">Cytoplasm</keyword>
<dbReference type="SUPFAM" id="SSF52440">
    <property type="entry name" value="PreATP-grasp domain"/>
    <property type="match status" value="1"/>
</dbReference>
<keyword evidence="9 13" id="KW-0133">Cell shape</keyword>
<feature type="binding site" evidence="15">
    <location>
        <position position="251"/>
    </location>
    <ligand>
        <name>Mg(2+)</name>
        <dbReference type="ChEBI" id="CHEBI:18420"/>
        <label>1</label>
    </ligand>
</feature>
<sequence>MSHSPVIAVLAGGTSPERDVSLGSGKAIALALAYSHPTEFYTVDADALPAGLDPARHVVCSALHGTFGEDGGMQGLLDAGGFSYTGCDARSSDLCFDKWRTRLSVSAMGVKVAPGRNFTAATKPTAAALAAELGEQVVLKPNRQGSSVGLQIVSSRVGLEIALGGLRAGDWIAERRILGRELTVGLLRGRAMGIVEVVPKSGVFDYTSKYTKGLTEYLAPALLSDETAAKVRGAAETAFAACGCRDYARIDFMLSAEGELYLLEINTLPGMKETSLLPMSARCVGLDFVALCRELVAPAVERLRPARAHR</sequence>
<keyword evidence="6 13" id="KW-0436">Ligase</keyword>
<dbReference type="NCBIfam" id="NF002378">
    <property type="entry name" value="PRK01372.1"/>
    <property type="match status" value="1"/>
</dbReference>
<dbReference type="InterPro" id="IPR013815">
    <property type="entry name" value="ATP_grasp_subdomain_1"/>
</dbReference>
<dbReference type="GO" id="GO:0008716">
    <property type="term" value="F:D-alanine-D-alanine ligase activity"/>
    <property type="evidence" value="ECO:0007669"/>
    <property type="project" value="UniProtKB-UniRule"/>
</dbReference>
<keyword evidence="15" id="KW-0460">Magnesium</keyword>
<comment type="cofactor">
    <cofactor evidence="15">
        <name>Mg(2+)</name>
        <dbReference type="ChEBI" id="CHEBI:18420"/>
    </cofactor>
    <cofactor evidence="15">
        <name>Mn(2+)</name>
        <dbReference type="ChEBI" id="CHEBI:29035"/>
    </cofactor>
    <text evidence="15">Binds 2 magnesium or manganese ions per subunit.</text>
</comment>
<evidence type="ECO:0000256" key="13">
    <source>
        <dbReference type="HAMAP-Rule" id="MF_00047"/>
    </source>
</evidence>
<evidence type="ECO:0000256" key="1">
    <source>
        <dbReference type="ARBA" id="ARBA00001936"/>
    </source>
</evidence>
<dbReference type="PROSITE" id="PS50975">
    <property type="entry name" value="ATP_GRASP"/>
    <property type="match status" value="1"/>
</dbReference>
<dbReference type="UniPathway" id="UPA00219"/>
<evidence type="ECO:0000256" key="11">
    <source>
        <dbReference type="ARBA" id="ARBA00023316"/>
    </source>
</evidence>
<evidence type="ECO:0000256" key="14">
    <source>
        <dbReference type="PIRSR" id="PIRSR039102-1"/>
    </source>
</evidence>
<dbReference type="OrthoDB" id="9813261at2"/>
<comment type="similarity">
    <text evidence="3 13">Belongs to the D-alanine--D-alanine ligase family.</text>
</comment>
<dbReference type="EC" id="6.3.2.4" evidence="4 13"/>
<dbReference type="Pfam" id="PF07478">
    <property type="entry name" value="Dala_Dala_lig_C"/>
    <property type="match status" value="1"/>
</dbReference>
<dbReference type="InterPro" id="IPR011761">
    <property type="entry name" value="ATP-grasp"/>
</dbReference>
<organism evidence="18 19">
    <name type="scientific">Oleiharenicola lentus</name>
    <dbReference type="NCBI Taxonomy" id="2508720"/>
    <lineage>
        <taxon>Bacteria</taxon>
        <taxon>Pseudomonadati</taxon>
        <taxon>Verrucomicrobiota</taxon>
        <taxon>Opitutia</taxon>
        <taxon>Opitutales</taxon>
        <taxon>Opitutaceae</taxon>
        <taxon>Oleiharenicola</taxon>
    </lineage>
</organism>
<dbReference type="GO" id="GO:0071555">
    <property type="term" value="P:cell wall organization"/>
    <property type="evidence" value="ECO:0007669"/>
    <property type="project" value="UniProtKB-KW"/>
</dbReference>
<feature type="binding site" evidence="15">
    <location>
        <position position="264"/>
    </location>
    <ligand>
        <name>Mg(2+)</name>
        <dbReference type="ChEBI" id="CHEBI:18420"/>
        <label>1</label>
    </ligand>
</feature>
<dbReference type="RefSeq" id="WP_129048193.1">
    <property type="nucleotide sequence ID" value="NZ_SDHX01000001.1"/>
</dbReference>
<evidence type="ECO:0000256" key="3">
    <source>
        <dbReference type="ARBA" id="ARBA00010871"/>
    </source>
</evidence>
<comment type="function">
    <text evidence="13">Cell wall formation.</text>
</comment>
<keyword evidence="7 16" id="KW-0547">Nucleotide-binding</keyword>
<keyword evidence="10 13" id="KW-0573">Peptidoglycan synthesis</keyword>
<dbReference type="PANTHER" id="PTHR23132">
    <property type="entry name" value="D-ALANINE--D-ALANINE LIGASE"/>
    <property type="match status" value="1"/>
</dbReference>
<dbReference type="Gene3D" id="3.30.1490.20">
    <property type="entry name" value="ATP-grasp fold, A domain"/>
    <property type="match status" value="1"/>
</dbReference>
<dbReference type="SUPFAM" id="SSF56059">
    <property type="entry name" value="Glutathione synthetase ATP-binding domain-like"/>
    <property type="match status" value="1"/>
</dbReference>
<dbReference type="GO" id="GO:0046872">
    <property type="term" value="F:metal ion binding"/>
    <property type="evidence" value="ECO:0007669"/>
    <property type="project" value="UniProtKB-KW"/>
</dbReference>
<evidence type="ECO:0000256" key="8">
    <source>
        <dbReference type="ARBA" id="ARBA00022840"/>
    </source>
</evidence>
<keyword evidence="15" id="KW-0479">Metal-binding</keyword>
<dbReference type="GO" id="GO:0005737">
    <property type="term" value="C:cytoplasm"/>
    <property type="evidence" value="ECO:0007669"/>
    <property type="project" value="UniProtKB-SubCell"/>
</dbReference>
<feature type="binding site" evidence="15">
    <location>
        <position position="264"/>
    </location>
    <ligand>
        <name>Mg(2+)</name>
        <dbReference type="ChEBI" id="CHEBI:18420"/>
        <label>2</label>
    </ligand>
</feature>
<keyword evidence="11 13" id="KW-0961">Cell wall biogenesis/degradation</keyword>
<keyword evidence="19" id="KW-1185">Reference proteome</keyword>
<dbReference type="Proteomes" id="UP000290218">
    <property type="component" value="Unassembled WGS sequence"/>
</dbReference>
<evidence type="ECO:0000256" key="6">
    <source>
        <dbReference type="ARBA" id="ARBA00022598"/>
    </source>
</evidence>
<evidence type="ECO:0000256" key="7">
    <source>
        <dbReference type="ARBA" id="ARBA00022741"/>
    </source>
</evidence>
<dbReference type="Gene3D" id="3.40.50.20">
    <property type="match status" value="1"/>
</dbReference>
<dbReference type="InterPro" id="IPR016185">
    <property type="entry name" value="PreATP-grasp_dom_sf"/>
</dbReference>
<name>A0A4Q1CCN2_9BACT</name>
<evidence type="ECO:0000256" key="15">
    <source>
        <dbReference type="PIRSR" id="PIRSR039102-3"/>
    </source>
</evidence>
<feature type="binding site" evidence="15">
    <location>
        <position position="266"/>
    </location>
    <ligand>
        <name>Mg(2+)</name>
        <dbReference type="ChEBI" id="CHEBI:18420"/>
        <label>2</label>
    </ligand>
</feature>
<keyword evidence="15" id="KW-0464">Manganese</keyword>
<evidence type="ECO:0000256" key="2">
    <source>
        <dbReference type="ARBA" id="ARBA00004496"/>
    </source>
</evidence>
<comment type="pathway">
    <text evidence="13">Cell wall biogenesis; peptidoglycan biosynthesis.</text>
</comment>
<evidence type="ECO:0000256" key="9">
    <source>
        <dbReference type="ARBA" id="ARBA00022960"/>
    </source>
</evidence>
<comment type="caution">
    <text evidence="18">The sequence shown here is derived from an EMBL/GenBank/DDBJ whole genome shotgun (WGS) entry which is preliminary data.</text>
</comment>
<dbReference type="PIRSF" id="PIRSF039102">
    <property type="entry name" value="Ddl/VanB"/>
    <property type="match status" value="1"/>
</dbReference>
<evidence type="ECO:0000256" key="10">
    <source>
        <dbReference type="ARBA" id="ARBA00022984"/>
    </source>
</evidence>
<evidence type="ECO:0000259" key="17">
    <source>
        <dbReference type="PROSITE" id="PS50975"/>
    </source>
</evidence>
<feature type="domain" description="ATP-grasp" evidence="17">
    <location>
        <begin position="102"/>
        <end position="297"/>
    </location>
</feature>
<keyword evidence="8 16" id="KW-0067">ATP-binding</keyword>
<evidence type="ECO:0000256" key="16">
    <source>
        <dbReference type="PROSITE-ProRule" id="PRU00409"/>
    </source>
</evidence>
<dbReference type="GO" id="GO:0008360">
    <property type="term" value="P:regulation of cell shape"/>
    <property type="evidence" value="ECO:0007669"/>
    <property type="project" value="UniProtKB-KW"/>
</dbReference>
<dbReference type="AlphaFoldDB" id="A0A4Q1CCN2"/>
<evidence type="ECO:0000256" key="4">
    <source>
        <dbReference type="ARBA" id="ARBA00012216"/>
    </source>
</evidence>
<comment type="catalytic activity">
    <reaction evidence="12 13">
        <text>2 D-alanine + ATP = D-alanyl-D-alanine + ADP + phosphate + H(+)</text>
        <dbReference type="Rhea" id="RHEA:11224"/>
        <dbReference type="ChEBI" id="CHEBI:15378"/>
        <dbReference type="ChEBI" id="CHEBI:30616"/>
        <dbReference type="ChEBI" id="CHEBI:43474"/>
        <dbReference type="ChEBI" id="CHEBI:57416"/>
        <dbReference type="ChEBI" id="CHEBI:57822"/>
        <dbReference type="ChEBI" id="CHEBI:456216"/>
        <dbReference type="EC" id="6.3.2.4"/>
    </reaction>
</comment>
<evidence type="ECO:0000313" key="19">
    <source>
        <dbReference type="Proteomes" id="UP000290218"/>
    </source>
</evidence>
<gene>
    <name evidence="13" type="primary">ddl</name>
    <name evidence="18" type="ORF">ESB00_13455</name>
</gene>
<dbReference type="HAMAP" id="MF_00047">
    <property type="entry name" value="Dala_Dala_lig"/>
    <property type="match status" value="1"/>
</dbReference>
<dbReference type="PANTHER" id="PTHR23132:SF23">
    <property type="entry name" value="D-ALANINE--D-ALANINE LIGASE B"/>
    <property type="match status" value="1"/>
</dbReference>
<proteinExistence type="inferred from homology"/>
<dbReference type="GO" id="GO:0009252">
    <property type="term" value="P:peptidoglycan biosynthetic process"/>
    <property type="evidence" value="ECO:0007669"/>
    <property type="project" value="UniProtKB-UniRule"/>
</dbReference>